<dbReference type="EMBL" id="SRZC01000007">
    <property type="protein sequence ID" value="TGX82808.1"/>
    <property type="molecule type" value="Genomic_DNA"/>
</dbReference>
<comment type="caution">
    <text evidence="1">The sequence shown here is derived from an EMBL/GenBank/DDBJ whole genome shotgun (WGS) entry which is preliminary data.</text>
</comment>
<gene>
    <name evidence="1" type="ORF">E5358_05580</name>
</gene>
<sequence>MAKTNKSNSANNIKFNVTFGELNVNTMPANAAVLLRNAKKRIDGEMQEVTEFMAVEGVRRASGDGILLPLLALMVADAQERNGFATAFKIVVVNGEQIETKLTAKSAFTRWLAGNVVYKTDSDGKLKNALTLDDGLLLRHTNLNVKKTSPLLTAEGEALSELLKTTAKAIAKQTNLRSAILAKAESMYNAAVGTTTEPAPVQVPESATDEQAA</sequence>
<evidence type="ECO:0000313" key="2">
    <source>
        <dbReference type="Proteomes" id="UP000308886"/>
    </source>
</evidence>
<organism evidence="1 2">
    <name type="scientific">Palleniella muris</name>
    <dbReference type="NCBI Taxonomy" id="3038145"/>
    <lineage>
        <taxon>Bacteria</taxon>
        <taxon>Pseudomonadati</taxon>
        <taxon>Bacteroidota</taxon>
        <taxon>Bacteroidia</taxon>
        <taxon>Bacteroidales</taxon>
        <taxon>Prevotellaceae</taxon>
        <taxon>Palleniella</taxon>
    </lineage>
</organism>
<dbReference type="Proteomes" id="UP000308886">
    <property type="component" value="Unassembled WGS sequence"/>
</dbReference>
<reference evidence="1" key="1">
    <citation type="submission" date="2019-04" db="EMBL/GenBank/DDBJ databases">
        <title>Microbes associate with the intestines of laboratory mice.</title>
        <authorList>
            <person name="Navarre W."/>
            <person name="Wong E."/>
            <person name="Huang K."/>
            <person name="Tropini C."/>
            <person name="Ng K."/>
            <person name="Yu B."/>
        </authorList>
    </citation>
    <scope>NUCLEOTIDE SEQUENCE</scope>
    <source>
        <strain evidence="1">NM73_A23</strain>
    </source>
</reference>
<name>A0AC61QRQ0_9BACT</name>
<keyword evidence="2" id="KW-1185">Reference proteome</keyword>
<accession>A0AC61QRQ0</accession>
<protein>
    <submittedName>
        <fullName evidence="1">Uncharacterized protein</fullName>
    </submittedName>
</protein>
<evidence type="ECO:0000313" key="1">
    <source>
        <dbReference type="EMBL" id="TGX82808.1"/>
    </source>
</evidence>
<proteinExistence type="predicted"/>